<gene>
    <name evidence="3" type="ORF">FHR34_006748</name>
</gene>
<dbReference type="Proteomes" id="UP000540506">
    <property type="component" value="Unassembled WGS sequence"/>
</dbReference>
<proteinExistence type="inferred from homology"/>
<evidence type="ECO:0000259" key="2">
    <source>
        <dbReference type="Pfam" id="PF00582"/>
    </source>
</evidence>
<dbReference type="Gene3D" id="3.40.50.620">
    <property type="entry name" value="HUPs"/>
    <property type="match status" value="1"/>
</dbReference>
<dbReference type="PANTHER" id="PTHR31964:SF113">
    <property type="entry name" value="USPA DOMAIN-CONTAINING PROTEIN"/>
    <property type="match status" value="1"/>
</dbReference>
<dbReference type="CDD" id="cd00293">
    <property type="entry name" value="USP-like"/>
    <property type="match status" value="1"/>
</dbReference>
<reference evidence="3 4" key="1">
    <citation type="submission" date="2020-08" db="EMBL/GenBank/DDBJ databases">
        <title>Sequencing the genomes of 1000 actinobacteria strains.</title>
        <authorList>
            <person name="Klenk H.-P."/>
        </authorList>
    </citation>
    <scope>NUCLEOTIDE SEQUENCE [LARGE SCALE GENOMIC DNA]</scope>
    <source>
        <strain evidence="3 4">DSM 41654</strain>
    </source>
</reference>
<dbReference type="InterPro" id="IPR006016">
    <property type="entry name" value="UspA"/>
</dbReference>
<dbReference type="AlphaFoldDB" id="A0A7W7R9P1"/>
<sequence>MSTTVQRVVVGVDGSAGSLAALRIGLAEAERHGAVLRPVLALVPPGGEIAERRWPSPPELQRIWTGDARVRLLKACGQVLPEGVDGVEVEPEVVRGAPGAVLVDCAPASTDLLVLGACGHGTLSRLRPHSVSRYCLRHANCPVLVVHPDEAEEPADGGRAEQ</sequence>
<dbReference type="InterPro" id="IPR006015">
    <property type="entry name" value="Universal_stress_UspA"/>
</dbReference>
<dbReference type="Pfam" id="PF00582">
    <property type="entry name" value="Usp"/>
    <property type="match status" value="1"/>
</dbReference>
<feature type="domain" description="UspA" evidence="2">
    <location>
        <begin position="6"/>
        <end position="147"/>
    </location>
</feature>
<protein>
    <submittedName>
        <fullName evidence="3">Nucleotide-binding universal stress UspA family protein</fullName>
    </submittedName>
</protein>
<comment type="similarity">
    <text evidence="1">Belongs to the universal stress protein A family.</text>
</comment>
<keyword evidence="4" id="KW-1185">Reference proteome</keyword>
<name>A0A7W7R9P1_KITKI</name>
<dbReference type="EMBL" id="JACHJV010000002">
    <property type="protein sequence ID" value="MBB4927653.1"/>
    <property type="molecule type" value="Genomic_DNA"/>
</dbReference>
<comment type="caution">
    <text evidence="3">The sequence shown here is derived from an EMBL/GenBank/DDBJ whole genome shotgun (WGS) entry which is preliminary data.</text>
</comment>
<organism evidence="3 4">
    <name type="scientific">Kitasatospora kifunensis</name>
    <name type="common">Streptomyces kifunensis</name>
    <dbReference type="NCBI Taxonomy" id="58351"/>
    <lineage>
        <taxon>Bacteria</taxon>
        <taxon>Bacillati</taxon>
        <taxon>Actinomycetota</taxon>
        <taxon>Actinomycetes</taxon>
        <taxon>Kitasatosporales</taxon>
        <taxon>Streptomycetaceae</taxon>
        <taxon>Kitasatospora</taxon>
    </lineage>
</organism>
<dbReference type="RefSeq" id="WP_184944211.1">
    <property type="nucleotide sequence ID" value="NZ_JACHJV010000002.1"/>
</dbReference>
<dbReference type="InterPro" id="IPR014729">
    <property type="entry name" value="Rossmann-like_a/b/a_fold"/>
</dbReference>
<evidence type="ECO:0000313" key="4">
    <source>
        <dbReference type="Proteomes" id="UP000540506"/>
    </source>
</evidence>
<dbReference type="PRINTS" id="PR01438">
    <property type="entry name" value="UNVRSLSTRESS"/>
</dbReference>
<evidence type="ECO:0000256" key="1">
    <source>
        <dbReference type="ARBA" id="ARBA00008791"/>
    </source>
</evidence>
<dbReference type="PANTHER" id="PTHR31964">
    <property type="entry name" value="ADENINE NUCLEOTIDE ALPHA HYDROLASES-LIKE SUPERFAMILY PROTEIN"/>
    <property type="match status" value="1"/>
</dbReference>
<accession>A0A7W7R9P1</accession>
<evidence type="ECO:0000313" key="3">
    <source>
        <dbReference type="EMBL" id="MBB4927653.1"/>
    </source>
</evidence>
<dbReference type="SUPFAM" id="SSF52402">
    <property type="entry name" value="Adenine nucleotide alpha hydrolases-like"/>
    <property type="match status" value="1"/>
</dbReference>